<dbReference type="Pfam" id="PF12697">
    <property type="entry name" value="Abhydrolase_6"/>
    <property type="match status" value="1"/>
</dbReference>
<keyword evidence="3" id="KW-1185">Reference proteome</keyword>
<protein>
    <submittedName>
        <fullName evidence="2">Alpha/beta fold hydrolase</fullName>
    </submittedName>
</protein>
<accession>A0ABZ2JZJ0</accession>
<dbReference type="InterPro" id="IPR029058">
    <property type="entry name" value="AB_hydrolase_fold"/>
</dbReference>
<dbReference type="Gene3D" id="3.40.50.1820">
    <property type="entry name" value="alpha/beta hydrolase"/>
    <property type="match status" value="1"/>
</dbReference>
<feature type="domain" description="AB hydrolase-1" evidence="1">
    <location>
        <begin position="71"/>
        <end position="269"/>
    </location>
</feature>
<evidence type="ECO:0000259" key="1">
    <source>
        <dbReference type="Pfam" id="PF12697"/>
    </source>
</evidence>
<sequence length="284" mass="29638">MLALGAVLALGRLACSPIENALATVIVKAPRRGAPAPAAEPGEVRVAVGPPAATLSLAVVDPPANAARATVFVLHGIRGSKVESGMRAWSEMLTGAGFRVILVDLRGHGRSTGDDLSYGVLESRDLAQVLDAVEARGLRIGSVGVIGNSYGAAAALEWAARDARVHAVVAVSPFASLRAVVPAYAVVPLPSDFVNEVIDRGGQQGHFDPDEASPVVAITHTGSPVLLMHGEDDRRIPAAHSQRIFAAGKDHAELVLVPGAGHRSIVEHPVVRERATSWFARYLL</sequence>
<dbReference type="InterPro" id="IPR052920">
    <property type="entry name" value="DNA-binding_regulatory"/>
</dbReference>
<evidence type="ECO:0000313" key="3">
    <source>
        <dbReference type="Proteomes" id="UP001379533"/>
    </source>
</evidence>
<dbReference type="PANTHER" id="PTHR43358:SF4">
    <property type="entry name" value="ALPHA_BETA HYDROLASE FOLD-1 DOMAIN-CONTAINING PROTEIN"/>
    <property type="match status" value="1"/>
</dbReference>
<proteinExistence type="predicted"/>
<dbReference type="SUPFAM" id="SSF53474">
    <property type="entry name" value="alpha/beta-Hydrolases"/>
    <property type="match status" value="1"/>
</dbReference>
<dbReference type="InterPro" id="IPR000073">
    <property type="entry name" value="AB_hydrolase_1"/>
</dbReference>
<dbReference type="RefSeq" id="WP_394841116.1">
    <property type="nucleotide sequence ID" value="NZ_CP089982.1"/>
</dbReference>
<name>A0ABZ2JZJ0_9BACT</name>
<dbReference type="PANTHER" id="PTHR43358">
    <property type="entry name" value="ALPHA/BETA-HYDROLASE"/>
    <property type="match status" value="1"/>
</dbReference>
<reference evidence="2 3" key="1">
    <citation type="submission" date="2021-12" db="EMBL/GenBank/DDBJ databases">
        <title>Discovery of the Pendulisporaceae a myxobacterial family with distinct sporulation behavior and unique specialized metabolism.</title>
        <authorList>
            <person name="Garcia R."/>
            <person name="Popoff A."/>
            <person name="Bader C.D."/>
            <person name="Loehr J."/>
            <person name="Walesch S."/>
            <person name="Walt C."/>
            <person name="Boldt J."/>
            <person name="Bunk B."/>
            <person name="Haeckl F.J.F.P.J."/>
            <person name="Gunesch A.P."/>
            <person name="Birkelbach J."/>
            <person name="Nuebel U."/>
            <person name="Pietschmann T."/>
            <person name="Bach T."/>
            <person name="Mueller R."/>
        </authorList>
    </citation>
    <scope>NUCLEOTIDE SEQUENCE [LARGE SCALE GENOMIC DNA]</scope>
    <source>
        <strain evidence="2 3">MSr12523</strain>
    </source>
</reference>
<gene>
    <name evidence="2" type="ORF">LZC95_29105</name>
</gene>
<dbReference type="GO" id="GO:0016787">
    <property type="term" value="F:hydrolase activity"/>
    <property type="evidence" value="ECO:0007669"/>
    <property type="project" value="UniProtKB-KW"/>
</dbReference>
<dbReference type="Proteomes" id="UP001379533">
    <property type="component" value="Chromosome"/>
</dbReference>
<dbReference type="EMBL" id="CP089982">
    <property type="protein sequence ID" value="WXA90503.1"/>
    <property type="molecule type" value="Genomic_DNA"/>
</dbReference>
<evidence type="ECO:0000313" key="2">
    <source>
        <dbReference type="EMBL" id="WXA90503.1"/>
    </source>
</evidence>
<organism evidence="2 3">
    <name type="scientific">Pendulispora brunnea</name>
    <dbReference type="NCBI Taxonomy" id="2905690"/>
    <lineage>
        <taxon>Bacteria</taxon>
        <taxon>Pseudomonadati</taxon>
        <taxon>Myxococcota</taxon>
        <taxon>Myxococcia</taxon>
        <taxon>Myxococcales</taxon>
        <taxon>Sorangiineae</taxon>
        <taxon>Pendulisporaceae</taxon>
        <taxon>Pendulispora</taxon>
    </lineage>
</organism>
<keyword evidence="2" id="KW-0378">Hydrolase</keyword>
<dbReference type="PRINTS" id="PR00111">
    <property type="entry name" value="ABHYDROLASE"/>
</dbReference>